<dbReference type="InterPro" id="IPR029044">
    <property type="entry name" value="Nucleotide-diphossugar_trans"/>
</dbReference>
<dbReference type="AlphaFoldDB" id="A0A840XLR1"/>
<evidence type="ECO:0000313" key="2">
    <source>
        <dbReference type="EMBL" id="MBB5689478.1"/>
    </source>
</evidence>
<accession>A0A840XLR1</accession>
<name>A0A840XLR1_9PROT</name>
<evidence type="ECO:0000259" key="1">
    <source>
        <dbReference type="Pfam" id="PF00535"/>
    </source>
</evidence>
<dbReference type="Gene3D" id="3.90.550.10">
    <property type="entry name" value="Spore Coat Polysaccharide Biosynthesis Protein SpsA, Chain A"/>
    <property type="match status" value="1"/>
</dbReference>
<dbReference type="InterPro" id="IPR050834">
    <property type="entry name" value="Glycosyltransf_2"/>
</dbReference>
<dbReference type="EMBL" id="JACIJE010000003">
    <property type="protein sequence ID" value="MBB5689478.1"/>
    <property type="molecule type" value="Genomic_DNA"/>
</dbReference>
<gene>
    <name evidence="2" type="ORF">FHS88_001603</name>
</gene>
<dbReference type="RefSeq" id="WP_184483302.1">
    <property type="nucleotide sequence ID" value="NZ_JAAEDJ010000029.1"/>
</dbReference>
<protein>
    <recommendedName>
        <fullName evidence="1">Glycosyltransferase 2-like domain-containing protein</fullName>
    </recommendedName>
</protein>
<organism evidence="2 3">
    <name type="scientific">Neoroseomonas alkaliterrae</name>
    <dbReference type="NCBI Taxonomy" id="1452450"/>
    <lineage>
        <taxon>Bacteria</taxon>
        <taxon>Pseudomonadati</taxon>
        <taxon>Pseudomonadota</taxon>
        <taxon>Alphaproteobacteria</taxon>
        <taxon>Acetobacterales</taxon>
        <taxon>Acetobacteraceae</taxon>
        <taxon>Neoroseomonas</taxon>
    </lineage>
</organism>
<keyword evidence="3" id="KW-1185">Reference proteome</keyword>
<dbReference type="Proteomes" id="UP000562254">
    <property type="component" value="Unassembled WGS sequence"/>
</dbReference>
<comment type="caution">
    <text evidence="2">The sequence shown here is derived from an EMBL/GenBank/DDBJ whole genome shotgun (WGS) entry which is preliminary data.</text>
</comment>
<dbReference type="InterPro" id="IPR001173">
    <property type="entry name" value="Glyco_trans_2-like"/>
</dbReference>
<dbReference type="Pfam" id="PF00535">
    <property type="entry name" value="Glycos_transf_2"/>
    <property type="match status" value="1"/>
</dbReference>
<dbReference type="SUPFAM" id="SSF53448">
    <property type="entry name" value="Nucleotide-diphospho-sugar transferases"/>
    <property type="match status" value="1"/>
</dbReference>
<proteinExistence type="predicted"/>
<feature type="domain" description="Glycosyltransferase 2-like" evidence="1">
    <location>
        <begin position="6"/>
        <end position="156"/>
    </location>
</feature>
<evidence type="ECO:0000313" key="3">
    <source>
        <dbReference type="Proteomes" id="UP000562254"/>
    </source>
</evidence>
<sequence>MSPRISVAVVTRNAEASVAGTLRSILAQTVPVELVVVDGASTDGTLAACAPFRARIATLVSEPDAGPYDAMNKAARLATGEFILYMNAGDCFVSEEALADLFRHAPPGADFVYGHHFYLRDDGSLEWHRAADLGFIRRQALSGQVDFHTIAGMPCHQASATRRAILAAQGYDLSYRIAADHARIHRMLAEGLDYHHADVDVAVYVQGGLSARQEALCFHEWYRMLAAVAGENAPAVHRFFAEHVRPGIADPPEAIARQVALLRESGLFMEGWYRSVYRIPERVDPIEHYLYGGARALAWPNPFFDTAHYLERNADVRRAGMNPLLHYVLHGAKQRRITYPWESSRGWVRGLLAIFDPHREALDVLLDRVARLTPAEVAELERRAIAEG</sequence>
<dbReference type="PANTHER" id="PTHR43685">
    <property type="entry name" value="GLYCOSYLTRANSFERASE"/>
    <property type="match status" value="1"/>
</dbReference>
<reference evidence="2 3" key="1">
    <citation type="submission" date="2020-08" db="EMBL/GenBank/DDBJ databases">
        <title>Genomic Encyclopedia of Type Strains, Phase IV (KMG-IV): sequencing the most valuable type-strain genomes for metagenomic binning, comparative biology and taxonomic classification.</title>
        <authorList>
            <person name="Goeker M."/>
        </authorList>
    </citation>
    <scope>NUCLEOTIDE SEQUENCE [LARGE SCALE GENOMIC DNA]</scope>
    <source>
        <strain evidence="2 3">DSM 25895</strain>
    </source>
</reference>
<dbReference type="PANTHER" id="PTHR43685:SF2">
    <property type="entry name" value="GLYCOSYLTRANSFERASE 2-LIKE DOMAIN-CONTAINING PROTEIN"/>
    <property type="match status" value="1"/>
</dbReference>